<evidence type="ECO:0000313" key="4">
    <source>
        <dbReference type="Proteomes" id="UP000036045"/>
    </source>
</evidence>
<dbReference type="Pfam" id="PF01569">
    <property type="entry name" value="PAP2"/>
    <property type="match status" value="1"/>
</dbReference>
<gene>
    <name evidence="3" type="ORF">ABW02_24795</name>
</gene>
<dbReference type="InterPro" id="IPR000326">
    <property type="entry name" value="PAP2/HPO"/>
</dbReference>
<dbReference type="EMBL" id="LDPH01000048">
    <property type="protein sequence ID" value="KLV17419.1"/>
    <property type="molecule type" value="Genomic_DNA"/>
</dbReference>
<feature type="transmembrane region" description="Helical" evidence="1">
    <location>
        <begin position="126"/>
        <end position="143"/>
    </location>
</feature>
<reference evidence="3 4" key="1">
    <citation type="submission" date="2015-05" db="EMBL/GenBank/DDBJ databases">
        <title>Whole genome sequence and identification of bacterial endophytes from Costus igneus.</title>
        <authorList>
            <person name="Lee Y.P."/>
            <person name="Gan H.M."/>
            <person name="Eng W."/>
            <person name="Wheatley M.S."/>
            <person name="Caraballo A."/>
            <person name="Polter S."/>
            <person name="Savka M.A."/>
            <person name="Hudson A.O."/>
        </authorList>
    </citation>
    <scope>NUCLEOTIDE SEQUENCE [LARGE SCALE GENOMIC DNA]</scope>
    <source>
        <strain evidence="3 4">RIT379</strain>
    </source>
</reference>
<sequence length="203" mass="23673">MIFSEVNIHLFRYINDLGKQYTFLNIPMIFIAEYMVYCLAIVTLMLWFNSKKKNRMMVFCAMVSFIFAEIGGKIAGILHSNYQPFEELLHVNKLIEKAVDNSFPSDHTILFFSICLSFYLFKRGLWLIWVMLAFIVGVSRIWVCVHYPMDVLVGAIIAAMSSVLVYVTLPKLKLTNQFLAYYEDVEQRLTRKFSSKNKSSRDI</sequence>
<dbReference type="PANTHER" id="PTHR14969:SF13">
    <property type="entry name" value="AT30094P"/>
    <property type="match status" value="1"/>
</dbReference>
<dbReference type="GO" id="GO:0005886">
    <property type="term" value="C:plasma membrane"/>
    <property type="evidence" value="ECO:0007669"/>
    <property type="project" value="InterPro"/>
</dbReference>
<dbReference type="CDD" id="cd03385">
    <property type="entry name" value="PAP2_BcrC_like"/>
    <property type="match status" value="1"/>
</dbReference>
<dbReference type="InterPro" id="IPR033879">
    <property type="entry name" value="UPP_Pase"/>
</dbReference>
<name>A0A0J1HUQ2_NIACI</name>
<dbReference type="RefSeq" id="WP_047944836.1">
    <property type="nucleotide sequence ID" value="NZ_LDPH01000048.1"/>
</dbReference>
<dbReference type="PATRIC" id="fig|1397.4.peg.4488"/>
<evidence type="ECO:0000256" key="1">
    <source>
        <dbReference type="SAM" id="Phobius"/>
    </source>
</evidence>
<dbReference type="InterPro" id="IPR036938">
    <property type="entry name" value="PAP2/HPO_sf"/>
</dbReference>
<protein>
    <submittedName>
        <fullName evidence="3">Bacitracin ABC transporter permease</fullName>
    </submittedName>
</protein>
<dbReference type="Gene3D" id="1.20.144.10">
    <property type="entry name" value="Phosphatidic acid phosphatase type 2/haloperoxidase"/>
    <property type="match status" value="1"/>
</dbReference>
<dbReference type="GO" id="GO:0050380">
    <property type="term" value="F:undecaprenyl-diphosphatase activity"/>
    <property type="evidence" value="ECO:0007669"/>
    <property type="project" value="InterPro"/>
</dbReference>
<evidence type="ECO:0000313" key="3">
    <source>
        <dbReference type="EMBL" id="KLV17419.1"/>
    </source>
</evidence>
<organism evidence="3 4">
    <name type="scientific">Niallia circulans</name>
    <name type="common">Bacillus circulans</name>
    <dbReference type="NCBI Taxonomy" id="1397"/>
    <lineage>
        <taxon>Bacteria</taxon>
        <taxon>Bacillati</taxon>
        <taxon>Bacillota</taxon>
        <taxon>Bacilli</taxon>
        <taxon>Bacillales</taxon>
        <taxon>Bacillaceae</taxon>
        <taxon>Niallia</taxon>
    </lineage>
</organism>
<dbReference type="PANTHER" id="PTHR14969">
    <property type="entry name" value="SPHINGOSINE-1-PHOSPHATE PHOSPHOHYDROLASE"/>
    <property type="match status" value="1"/>
</dbReference>
<feature type="domain" description="Phosphatidic acid phosphatase type 2/haloperoxidase" evidence="2">
    <location>
        <begin position="61"/>
        <end position="166"/>
    </location>
</feature>
<feature type="transmembrane region" description="Helical" evidence="1">
    <location>
        <begin position="149"/>
        <end position="169"/>
    </location>
</feature>
<dbReference type="AlphaFoldDB" id="A0A0J1HUQ2"/>
<dbReference type="SMART" id="SM00014">
    <property type="entry name" value="acidPPc"/>
    <property type="match status" value="1"/>
</dbReference>
<dbReference type="OrthoDB" id="9789113at2"/>
<keyword evidence="1" id="KW-0812">Transmembrane</keyword>
<feature type="transmembrane region" description="Helical" evidence="1">
    <location>
        <begin position="26"/>
        <end position="47"/>
    </location>
</feature>
<keyword evidence="1" id="KW-0472">Membrane</keyword>
<dbReference type="Proteomes" id="UP000036045">
    <property type="component" value="Unassembled WGS sequence"/>
</dbReference>
<evidence type="ECO:0000259" key="2">
    <source>
        <dbReference type="SMART" id="SM00014"/>
    </source>
</evidence>
<proteinExistence type="predicted"/>
<dbReference type="SUPFAM" id="SSF48317">
    <property type="entry name" value="Acid phosphatase/Vanadium-dependent haloperoxidase"/>
    <property type="match status" value="1"/>
</dbReference>
<feature type="transmembrane region" description="Helical" evidence="1">
    <location>
        <begin position="59"/>
        <end position="82"/>
    </location>
</feature>
<comment type="caution">
    <text evidence="3">The sequence shown here is derived from an EMBL/GenBank/DDBJ whole genome shotgun (WGS) entry which is preliminary data.</text>
</comment>
<keyword evidence="4" id="KW-1185">Reference proteome</keyword>
<keyword evidence="1" id="KW-1133">Transmembrane helix</keyword>
<accession>A0A0J1HUQ2</accession>